<protein>
    <submittedName>
        <fullName evidence="8">Peptidase S8 and S53</fullName>
    </submittedName>
</protein>
<dbReference type="PANTHER" id="PTHR43806">
    <property type="entry name" value="PEPTIDASE S8"/>
    <property type="match status" value="1"/>
</dbReference>
<evidence type="ECO:0000256" key="3">
    <source>
        <dbReference type="ARBA" id="ARBA00022801"/>
    </source>
</evidence>
<feature type="compositionally biased region" description="Basic residues" evidence="6">
    <location>
        <begin position="1"/>
        <end position="12"/>
    </location>
</feature>
<keyword evidence="9" id="KW-1185">Reference proteome</keyword>
<dbReference type="InterPro" id="IPR050131">
    <property type="entry name" value="Peptidase_S8_subtilisin-like"/>
</dbReference>
<dbReference type="InterPro" id="IPR036852">
    <property type="entry name" value="Peptidase_S8/S53_dom_sf"/>
</dbReference>
<comment type="similarity">
    <text evidence="1 5">Belongs to the peptidase S8 family.</text>
</comment>
<sequence length="584" mass="61093">MVLPSWHRRGAHDRRGTGHRVEREVLRGVRHRAARAPFTSADAARTTGTREHREVRHRTADSHARSPRRGFVTGCRGSCVRASPSGGQMTNPTTPQYGQDVPETVYGYVSARSQGGVPATQATAFSSARPFRAEGDALERAKEYARTAGLTVTAESRLGFTVAGTPAAYEQLTSGRIASYEVQQLGPMNRERSVTHLDIVGDRQPAALGVGAAPGEDAIEAVALERPRTPMRLLPADARPPDVDAFHLTLPDDIARLLNATPAHEAGHTGRGVRVAMVDTGQAEHAFFTAHDYDVAPPVALVPGTSPAEDPIGHGTGESANIFAVAPGARLRPYRASNHRGDLTAATAGFLRAKADHPQVLTNSWGGDGDFPPLGDPSQADVIFALEILDAVEQGIVVVFSAGNGQFAIEPQVPGVIAAGGVFAAQDGRLRASNYASGYVSPWIDGVRVPTVCGLVGLLPRAQYLMLPVPPGCAIDVDESRPGPGDPTRDPGDTTGPRDGWAMFSGTSAAAPQIAGAVAVLLGAQPGMTPAQVTKALTTTATDVTTGTNHPRFGNRAHIGIDTATGPGLVNVSAALDLILTQNP</sequence>
<dbReference type="PROSITE" id="PS51892">
    <property type="entry name" value="SUBTILASE"/>
    <property type="match status" value="1"/>
</dbReference>
<dbReference type="GO" id="GO:0004252">
    <property type="term" value="F:serine-type endopeptidase activity"/>
    <property type="evidence" value="ECO:0007669"/>
    <property type="project" value="UniProtKB-UniRule"/>
</dbReference>
<dbReference type="PANTHER" id="PTHR43806:SF11">
    <property type="entry name" value="CEREVISIN-RELATED"/>
    <property type="match status" value="1"/>
</dbReference>
<keyword evidence="4 5" id="KW-0720">Serine protease</keyword>
<dbReference type="HOGENOM" id="CLU_023237_0_0_11"/>
<keyword evidence="3 5" id="KW-0378">Hydrolase</keyword>
<dbReference type="PRINTS" id="PR00723">
    <property type="entry name" value="SUBTILISIN"/>
</dbReference>
<dbReference type="PROSITE" id="PS00138">
    <property type="entry name" value="SUBTILASE_SER"/>
    <property type="match status" value="1"/>
</dbReference>
<evidence type="ECO:0000256" key="1">
    <source>
        <dbReference type="ARBA" id="ARBA00011073"/>
    </source>
</evidence>
<reference evidence="8" key="1">
    <citation type="submission" date="2009-10" db="EMBL/GenBank/DDBJ databases">
        <title>The genome sequence of Streptomyces sviceus strain ATCC 29083.</title>
        <authorList>
            <consortium name="The Broad Institute Genome Sequencing Platform"/>
            <consortium name="Broad Institute Microbial Sequencing Center"/>
            <person name="Fischbach M."/>
            <person name="Godfrey P."/>
            <person name="Ward D."/>
            <person name="Young S."/>
            <person name="Zeng Q."/>
            <person name="Koehrsen M."/>
            <person name="Alvarado L."/>
            <person name="Berlin A.M."/>
            <person name="Bochicchio J."/>
            <person name="Borenstein D."/>
            <person name="Chapman S.B."/>
            <person name="Chen Z."/>
            <person name="Engels R."/>
            <person name="Freedman E."/>
            <person name="Gellesch M."/>
            <person name="Goldberg J."/>
            <person name="Griggs A."/>
            <person name="Gujja S."/>
            <person name="Heilman E.R."/>
            <person name="Heiman D.I."/>
            <person name="Hepburn T.A."/>
            <person name="Howarth C."/>
            <person name="Jen D."/>
            <person name="Larson L."/>
            <person name="Lewis B."/>
            <person name="Mehta T."/>
            <person name="Park D."/>
            <person name="Pearson M."/>
            <person name="Richards J."/>
            <person name="Roberts A."/>
            <person name="Saif S."/>
            <person name="Shea T.D."/>
            <person name="Shenoy N."/>
            <person name="Sisk P."/>
            <person name="Stolte C."/>
            <person name="Sykes S.N."/>
            <person name="Thomson T."/>
            <person name="Walk T."/>
            <person name="White J."/>
            <person name="Yandava C."/>
            <person name="Straight P."/>
            <person name="Clardy J."/>
            <person name="Hung D."/>
            <person name="Kolter R."/>
            <person name="Mekalanos J."/>
            <person name="Walker S."/>
            <person name="Walsh C.T."/>
            <person name="Wieland-Brown L.C."/>
            <person name="Haas B."/>
            <person name="Nusbaum C."/>
            <person name="Birren B."/>
        </authorList>
    </citation>
    <scope>NUCLEOTIDE SEQUENCE [LARGE SCALE GENOMIC DNA]</scope>
    <source>
        <strain evidence="8">ATCC 29083</strain>
    </source>
</reference>
<dbReference type="Gene3D" id="3.40.50.200">
    <property type="entry name" value="Peptidase S8/S53 domain"/>
    <property type="match status" value="1"/>
</dbReference>
<evidence type="ECO:0000256" key="6">
    <source>
        <dbReference type="SAM" id="MobiDB-lite"/>
    </source>
</evidence>
<evidence type="ECO:0000256" key="2">
    <source>
        <dbReference type="ARBA" id="ARBA00022670"/>
    </source>
</evidence>
<dbReference type="eggNOG" id="COG4934">
    <property type="taxonomic scope" value="Bacteria"/>
</dbReference>
<dbReference type="Proteomes" id="UP000002785">
    <property type="component" value="Chromosome"/>
</dbReference>
<feature type="region of interest" description="Disordered" evidence="6">
    <location>
        <begin position="476"/>
        <end position="499"/>
    </location>
</feature>
<evidence type="ECO:0000313" key="8">
    <source>
        <dbReference type="EMBL" id="EDY59059.1"/>
    </source>
</evidence>
<feature type="region of interest" description="Disordered" evidence="6">
    <location>
        <begin position="41"/>
        <end position="99"/>
    </location>
</feature>
<dbReference type="InterPro" id="IPR000209">
    <property type="entry name" value="Peptidase_S8/S53_dom"/>
</dbReference>
<gene>
    <name evidence="8" type="ORF">SSEG_05639</name>
</gene>
<organism evidence="8 9">
    <name type="scientific">Streptomyces sviceus (strain ATCC 29083 / DSM 924 / JCM 4929 / NBRC 13980 / NCIMB 11184 / NRRL 5439 / UC 5370)</name>
    <dbReference type="NCBI Taxonomy" id="463191"/>
    <lineage>
        <taxon>Bacteria</taxon>
        <taxon>Bacillati</taxon>
        <taxon>Actinomycetota</taxon>
        <taxon>Actinomycetes</taxon>
        <taxon>Kitasatosporales</taxon>
        <taxon>Streptomycetaceae</taxon>
        <taxon>Streptomyces</taxon>
    </lineage>
</organism>
<feature type="active site" description="Charge relay system" evidence="5">
    <location>
        <position position="279"/>
    </location>
</feature>
<name>B5I1V4_STRX2</name>
<keyword evidence="2 5" id="KW-0645">Protease</keyword>
<dbReference type="SUPFAM" id="SSF52743">
    <property type="entry name" value="Subtilisin-like"/>
    <property type="match status" value="1"/>
</dbReference>
<feature type="region of interest" description="Disordered" evidence="6">
    <location>
        <begin position="1"/>
        <end position="20"/>
    </location>
</feature>
<evidence type="ECO:0000313" key="9">
    <source>
        <dbReference type="Proteomes" id="UP000002785"/>
    </source>
</evidence>
<feature type="domain" description="Peptidase S8/S53" evidence="7">
    <location>
        <begin position="270"/>
        <end position="554"/>
    </location>
</feature>
<evidence type="ECO:0000256" key="4">
    <source>
        <dbReference type="ARBA" id="ARBA00022825"/>
    </source>
</evidence>
<feature type="active site" description="Charge relay system" evidence="5">
    <location>
        <position position="508"/>
    </location>
</feature>
<feature type="active site" description="Charge relay system" evidence="5">
    <location>
        <position position="314"/>
    </location>
</feature>
<accession>B5I1V4</accession>
<proteinExistence type="inferred from homology"/>
<dbReference type="Pfam" id="PF00082">
    <property type="entry name" value="Peptidase_S8"/>
    <property type="match status" value="1"/>
</dbReference>
<dbReference type="AlphaFoldDB" id="B5I1V4"/>
<dbReference type="GO" id="GO:0006508">
    <property type="term" value="P:proteolysis"/>
    <property type="evidence" value="ECO:0007669"/>
    <property type="project" value="UniProtKB-KW"/>
</dbReference>
<evidence type="ECO:0000256" key="5">
    <source>
        <dbReference type="PROSITE-ProRule" id="PRU01240"/>
    </source>
</evidence>
<dbReference type="EMBL" id="CM000951">
    <property type="protein sequence ID" value="EDY59059.1"/>
    <property type="molecule type" value="Genomic_DNA"/>
</dbReference>
<dbReference type="InterPro" id="IPR023828">
    <property type="entry name" value="Peptidase_S8_Ser-AS"/>
</dbReference>
<dbReference type="InterPro" id="IPR015500">
    <property type="entry name" value="Peptidase_S8_subtilisin-rel"/>
</dbReference>
<feature type="compositionally biased region" description="Polar residues" evidence="6">
    <location>
        <begin position="85"/>
        <end position="97"/>
    </location>
</feature>
<feature type="compositionally biased region" description="Basic and acidic residues" evidence="6">
    <location>
        <begin position="48"/>
        <end position="64"/>
    </location>
</feature>
<evidence type="ECO:0000259" key="7">
    <source>
        <dbReference type="Pfam" id="PF00082"/>
    </source>
</evidence>